<dbReference type="RefSeq" id="WP_167038424.1">
    <property type="nucleotide sequence ID" value="NZ_BAAANA010000001.1"/>
</dbReference>
<reference evidence="1 2" key="1">
    <citation type="submission" date="2020-05" db="EMBL/GenBank/DDBJ databases">
        <title>MicrobeNet Type strains.</title>
        <authorList>
            <person name="Nicholson A.C."/>
        </authorList>
    </citation>
    <scope>NUCLEOTIDE SEQUENCE [LARGE SCALE GENOMIC DNA]</scope>
    <source>
        <strain evidence="1 2">JCM 14282</strain>
    </source>
</reference>
<proteinExistence type="predicted"/>
<dbReference type="AlphaFoldDB" id="A0A7Y2M238"/>
<keyword evidence="2" id="KW-1185">Reference proteome</keyword>
<dbReference type="Proteomes" id="UP000543598">
    <property type="component" value="Unassembled WGS sequence"/>
</dbReference>
<protein>
    <submittedName>
        <fullName evidence="1">Uncharacterized protein</fullName>
    </submittedName>
</protein>
<sequence length="210" mass="22061">MARIPGRNPWLAWPAGIVCAAVVATLAWLALPMVPVVVAWVGESLRTATSPPVAAPVEPSRAPLLEIAESDDAIDCRRLYPDDLWVELAWRPEALLSQDFSAPSTSVASLTDALAPQVRVTCRWRFDGGGGISSTLARVASDSAAVVEAALQGEGFSCETAGAVLRCRRAQGGAVEEHAVSGDLWLSSVETGRVPEDYGARLAEGLWGAG</sequence>
<organism evidence="1 2">
    <name type="scientific">Microbacterium ulmi</name>
    <dbReference type="NCBI Taxonomy" id="179095"/>
    <lineage>
        <taxon>Bacteria</taxon>
        <taxon>Bacillati</taxon>
        <taxon>Actinomycetota</taxon>
        <taxon>Actinomycetes</taxon>
        <taxon>Micrococcales</taxon>
        <taxon>Microbacteriaceae</taxon>
        <taxon>Microbacterium</taxon>
    </lineage>
</organism>
<evidence type="ECO:0000313" key="1">
    <source>
        <dbReference type="EMBL" id="NNH05101.1"/>
    </source>
</evidence>
<dbReference type="EMBL" id="JABEMB010000032">
    <property type="protein sequence ID" value="NNH05101.1"/>
    <property type="molecule type" value="Genomic_DNA"/>
</dbReference>
<comment type="caution">
    <text evidence="1">The sequence shown here is derived from an EMBL/GenBank/DDBJ whole genome shotgun (WGS) entry which is preliminary data.</text>
</comment>
<gene>
    <name evidence="1" type="ORF">HLA99_14735</name>
</gene>
<evidence type="ECO:0000313" key="2">
    <source>
        <dbReference type="Proteomes" id="UP000543598"/>
    </source>
</evidence>
<accession>A0A7Y2M238</accession>
<name>A0A7Y2M238_9MICO</name>